<evidence type="ECO:0000313" key="3">
    <source>
        <dbReference type="Proteomes" id="UP001232156"/>
    </source>
</evidence>
<feature type="chain" id="PRO_5045331067" description="Type IV pilus biogenesis protein PilP" evidence="1">
    <location>
        <begin position="22"/>
        <end position="153"/>
    </location>
</feature>
<dbReference type="RefSeq" id="WP_347286400.1">
    <property type="nucleotide sequence ID" value="NZ_JAUZQE010000004.1"/>
</dbReference>
<name>A0ABU1D3B7_9BURK</name>
<evidence type="ECO:0008006" key="4">
    <source>
        <dbReference type="Google" id="ProtNLM"/>
    </source>
</evidence>
<protein>
    <recommendedName>
        <fullName evidence="4">Type IV pilus biogenesis protein PilP</fullName>
    </recommendedName>
</protein>
<comment type="caution">
    <text evidence="2">The sequence shown here is derived from an EMBL/GenBank/DDBJ whole genome shotgun (WGS) entry which is preliminary data.</text>
</comment>
<reference evidence="2 3" key="1">
    <citation type="submission" date="2023-08" db="EMBL/GenBank/DDBJ databases">
        <title>Alcaligenaceae gen. nov., a novel taxon isolated from the sludge of Yixing Pesticide Factory.</title>
        <authorList>
            <person name="Ruan L."/>
        </authorList>
    </citation>
    <scope>NUCLEOTIDE SEQUENCE [LARGE SCALE GENOMIC DNA]</scope>
    <source>
        <strain evidence="2 3">LG-2</strain>
    </source>
</reference>
<evidence type="ECO:0000256" key="1">
    <source>
        <dbReference type="SAM" id="SignalP"/>
    </source>
</evidence>
<gene>
    <name evidence="2" type="ORF">Q8947_02855</name>
</gene>
<sequence>MRLIVLMLIPLLMLVPTPVLADAAHADALAGRQVTVRELMRLDTELALEAARRRLGRNERAASEPAARLPHTLADAHELEAPRLVGIYGVGQRLFAEVHVGGQRLLYVKGHPLPIGYEAATDAYRLRSLAGHCVLLERGDDETRLCLSRAKEE</sequence>
<dbReference type="EMBL" id="JAUZQE010000004">
    <property type="protein sequence ID" value="MDR4124924.1"/>
    <property type="molecule type" value="Genomic_DNA"/>
</dbReference>
<keyword evidence="3" id="KW-1185">Reference proteome</keyword>
<keyword evidence="1" id="KW-0732">Signal</keyword>
<accession>A0ABU1D3B7</accession>
<proteinExistence type="predicted"/>
<dbReference type="Proteomes" id="UP001232156">
    <property type="component" value="Unassembled WGS sequence"/>
</dbReference>
<organism evidence="2 3">
    <name type="scientific">Yanghanlia caeni</name>
    <dbReference type="NCBI Taxonomy" id="3064283"/>
    <lineage>
        <taxon>Bacteria</taxon>
        <taxon>Pseudomonadati</taxon>
        <taxon>Pseudomonadota</taxon>
        <taxon>Betaproteobacteria</taxon>
        <taxon>Burkholderiales</taxon>
        <taxon>Alcaligenaceae</taxon>
        <taxon>Yanghanlia</taxon>
    </lineage>
</organism>
<evidence type="ECO:0000313" key="2">
    <source>
        <dbReference type="EMBL" id="MDR4124924.1"/>
    </source>
</evidence>
<feature type="signal peptide" evidence="1">
    <location>
        <begin position="1"/>
        <end position="21"/>
    </location>
</feature>